<protein>
    <recommendedName>
        <fullName evidence="4">S1 motif domain-containing protein</fullName>
    </recommendedName>
</protein>
<comment type="subcellular location">
    <subcellularLocation>
        <location evidence="1">Nucleus</location>
        <location evidence="1">Nucleolus</location>
    </subcellularLocation>
</comment>
<dbReference type="InterPro" id="IPR019495">
    <property type="entry name" value="EXOSC1_C"/>
</dbReference>
<sequence>PGQPLAPSSRYIPGTGVHIFHYEICASIVGIPQLSPSSPSGLEQILSVLPCTDSTNKNGILPQVGAIVLGKVTRITHIEATLAIFVVGEAVCTDEFKGIIRREDVRAFLKDKAKILSSFKPGDIVRARIISLGDQSKYFLSTASNDLGVIVAHSESGDPLNPLSWHEMVSQSTDMIEERKVAKPM</sequence>
<dbReference type="InterPro" id="IPR012340">
    <property type="entry name" value="NA-bd_OB-fold"/>
</dbReference>
<dbReference type="SMART" id="SM00316">
    <property type="entry name" value="S1"/>
    <property type="match status" value="1"/>
</dbReference>
<evidence type="ECO:0000259" key="4">
    <source>
        <dbReference type="PROSITE" id="PS50126"/>
    </source>
</evidence>
<evidence type="ECO:0000313" key="6">
    <source>
        <dbReference type="Proteomes" id="UP000277580"/>
    </source>
</evidence>
<keyword evidence="6" id="KW-1185">Reference proteome</keyword>
<dbReference type="InterPro" id="IPR039771">
    <property type="entry name" value="Csl4"/>
</dbReference>
<proteinExistence type="predicted"/>
<dbReference type="GO" id="GO:0000176">
    <property type="term" value="C:nuclear exosome (RNase complex)"/>
    <property type="evidence" value="ECO:0007669"/>
    <property type="project" value="TreeGrafter"/>
</dbReference>
<feature type="non-terminal residue" evidence="5">
    <location>
        <position position="185"/>
    </location>
</feature>
<dbReference type="GO" id="GO:0005730">
    <property type="term" value="C:nucleolus"/>
    <property type="evidence" value="ECO:0007669"/>
    <property type="project" value="UniProtKB-SubCell"/>
</dbReference>
<dbReference type="EMBL" id="ML119111">
    <property type="protein sequence ID" value="RPB15943.1"/>
    <property type="molecule type" value="Genomic_DNA"/>
</dbReference>
<dbReference type="InterPro" id="IPR025721">
    <property type="entry name" value="Exosome_cplx_N_dom"/>
</dbReference>
<dbReference type="Gene3D" id="2.40.50.140">
    <property type="entry name" value="Nucleic acid-binding proteins"/>
    <property type="match status" value="1"/>
</dbReference>
<dbReference type="OrthoDB" id="440760at2759"/>
<feature type="domain" description="S1 motif" evidence="4">
    <location>
        <begin position="65"/>
        <end position="143"/>
    </location>
</feature>
<dbReference type="STRING" id="1392247.A0A3N4KZE6"/>
<dbReference type="Pfam" id="PF10447">
    <property type="entry name" value="EXOSC1"/>
    <property type="match status" value="1"/>
</dbReference>
<evidence type="ECO:0000313" key="5">
    <source>
        <dbReference type="EMBL" id="RPB15943.1"/>
    </source>
</evidence>
<organism evidence="5 6">
    <name type="scientific">Morchella conica CCBAS932</name>
    <dbReference type="NCBI Taxonomy" id="1392247"/>
    <lineage>
        <taxon>Eukaryota</taxon>
        <taxon>Fungi</taxon>
        <taxon>Dikarya</taxon>
        <taxon>Ascomycota</taxon>
        <taxon>Pezizomycotina</taxon>
        <taxon>Pezizomycetes</taxon>
        <taxon>Pezizales</taxon>
        <taxon>Morchellaceae</taxon>
        <taxon>Morchella</taxon>
    </lineage>
</organism>
<dbReference type="PANTHER" id="PTHR12686:SF8">
    <property type="entry name" value="EXOSOME COMPLEX COMPONENT CSL4"/>
    <property type="match status" value="1"/>
</dbReference>
<keyword evidence="3" id="KW-0271">Exosome</keyword>
<keyword evidence="2" id="KW-0963">Cytoplasm</keyword>
<dbReference type="InParanoid" id="A0A3N4KZE6"/>
<evidence type="ECO:0000256" key="1">
    <source>
        <dbReference type="ARBA" id="ARBA00004604"/>
    </source>
</evidence>
<accession>A0A3N4KZE6</accession>
<dbReference type="FunCoup" id="A0A3N4KZE6">
    <property type="interactions" value="313"/>
</dbReference>
<dbReference type="Proteomes" id="UP000277580">
    <property type="component" value="Unassembled WGS sequence"/>
</dbReference>
<dbReference type="FunFam" id="2.40.50.140:FF:000198">
    <property type="entry name" value="Exosome complex component CSL4"/>
    <property type="match status" value="1"/>
</dbReference>
<dbReference type="PANTHER" id="PTHR12686">
    <property type="entry name" value="3'-5' EXORIBONUCLEASE CSL4-RELATED"/>
    <property type="match status" value="1"/>
</dbReference>
<name>A0A3N4KZE6_9PEZI</name>
<dbReference type="InterPro" id="IPR003029">
    <property type="entry name" value="S1_domain"/>
</dbReference>
<dbReference type="SUPFAM" id="SSF110324">
    <property type="entry name" value="Ribosomal L27 protein-like"/>
    <property type="match status" value="1"/>
</dbReference>
<dbReference type="GO" id="GO:0003723">
    <property type="term" value="F:RNA binding"/>
    <property type="evidence" value="ECO:0007669"/>
    <property type="project" value="InterPro"/>
</dbReference>
<evidence type="ECO:0000256" key="2">
    <source>
        <dbReference type="ARBA" id="ARBA00022490"/>
    </source>
</evidence>
<dbReference type="GO" id="GO:0005737">
    <property type="term" value="C:cytoplasm"/>
    <property type="evidence" value="ECO:0007669"/>
    <property type="project" value="TreeGrafter"/>
</dbReference>
<gene>
    <name evidence="5" type="ORF">P167DRAFT_460708</name>
</gene>
<dbReference type="PROSITE" id="PS50126">
    <property type="entry name" value="S1"/>
    <property type="match status" value="1"/>
</dbReference>
<dbReference type="GO" id="GO:0006396">
    <property type="term" value="P:RNA processing"/>
    <property type="evidence" value="ECO:0007669"/>
    <property type="project" value="InterPro"/>
</dbReference>
<reference evidence="5 6" key="1">
    <citation type="journal article" date="2018" name="Nat. Ecol. Evol.">
        <title>Pezizomycetes genomes reveal the molecular basis of ectomycorrhizal truffle lifestyle.</title>
        <authorList>
            <person name="Murat C."/>
            <person name="Payen T."/>
            <person name="Noel B."/>
            <person name="Kuo A."/>
            <person name="Morin E."/>
            <person name="Chen J."/>
            <person name="Kohler A."/>
            <person name="Krizsan K."/>
            <person name="Balestrini R."/>
            <person name="Da Silva C."/>
            <person name="Montanini B."/>
            <person name="Hainaut M."/>
            <person name="Levati E."/>
            <person name="Barry K.W."/>
            <person name="Belfiori B."/>
            <person name="Cichocki N."/>
            <person name="Clum A."/>
            <person name="Dockter R.B."/>
            <person name="Fauchery L."/>
            <person name="Guy J."/>
            <person name="Iotti M."/>
            <person name="Le Tacon F."/>
            <person name="Lindquist E.A."/>
            <person name="Lipzen A."/>
            <person name="Malagnac F."/>
            <person name="Mello A."/>
            <person name="Molinier V."/>
            <person name="Miyauchi S."/>
            <person name="Poulain J."/>
            <person name="Riccioni C."/>
            <person name="Rubini A."/>
            <person name="Sitrit Y."/>
            <person name="Splivallo R."/>
            <person name="Traeger S."/>
            <person name="Wang M."/>
            <person name="Zifcakova L."/>
            <person name="Wipf D."/>
            <person name="Zambonelli A."/>
            <person name="Paolocci F."/>
            <person name="Nowrousian M."/>
            <person name="Ottonello S."/>
            <person name="Baldrian P."/>
            <person name="Spatafora J.W."/>
            <person name="Henrissat B."/>
            <person name="Nagy L.G."/>
            <person name="Aury J.M."/>
            <person name="Wincker P."/>
            <person name="Grigoriev I.V."/>
            <person name="Bonfante P."/>
            <person name="Martin F.M."/>
        </authorList>
    </citation>
    <scope>NUCLEOTIDE SEQUENCE [LARGE SCALE GENOMIC DNA]</scope>
    <source>
        <strain evidence="5 6">CCBAS932</strain>
    </source>
</reference>
<dbReference type="AlphaFoldDB" id="A0A3N4KZE6"/>
<evidence type="ECO:0000256" key="3">
    <source>
        <dbReference type="ARBA" id="ARBA00022835"/>
    </source>
</evidence>
<dbReference type="Pfam" id="PF14382">
    <property type="entry name" value="ECR1_N"/>
    <property type="match status" value="1"/>
</dbReference>
<dbReference type="SUPFAM" id="SSF50249">
    <property type="entry name" value="Nucleic acid-binding proteins"/>
    <property type="match status" value="1"/>
</dbReference>
<feature type="non-terminal residue" evidence="5">
    <location>
        <position position="1"/>
    </location>
</feature>